<keyword evidence="1" id="KW-0472">Membrane</keyword>
<dbReference type="AlphaFoldDB" id="E1WZN0"/>
<evidence type="ECO:0000313" key="2">
    <source>
        <dbReference type="EMBL" id="CBW26216.1"/>
    </source>
</evidence>
<organism evidence="2 3">
    <name type="scientific">Halobacteriovorax marinus (strain ATCC BAA-682 / DSM 15412 / SJ)</name>
    <name type="common">Bacteriovorax marinus</name>
    <dbReference type="NCBI Taxonomy" id="862908"/>
    <lineage>
        <taxon>Bacteria</taxon>
        <taxon>Pseudomonadati</taxon>
        <taxon>Bdellovibrionota</taxon>
        <taxon>Bacteriovoracia</taxon>
        <taxon>Bacteriovoracales</taxon>
        <taxon>Halobacteriovoraceae</taxon>
        <taxon>Halobacteriovorax</taxon>
    </lineage>
</organism>
<dbReference type="KEGG" id="bmx:BMS_1348"/>
<dbReference type="RefSeq" id="WP_014244000.1">
    <property type="nucleotide sequence ID" value="NC_016620.1"/>
</dbReference>
<keyword evidence="1" id="KW-1133">Transmembrane helix</keyword>
<accession>E1WZN0</accession>
<dbReference type="eggNOG" id="COG1721">
    <property type="taxonomic scope" value="Bacteria"/>
</dbReference>
<dbReference type="EMBL" id="FQ312005">
    <property type="protein sequence ID" value="CBW26216.1"/>
    <property type="molecule type" value="Genomic_DNA"/>
</dbReference>
<dbReference type="OrthoDB" id="5290785at2"/>
<keyword evidence="1" id="KW-0812">Transmembrane</keyword>
<evidence type="ECO:0000313" key="3">
    <source>
        <dbReference type="Proteomes" id="UP000008963"/>
    </source>
</evidence>
<gene>
    <name evidence="2" type="ordered locus">BMS_1348</name>
</gene>
<dbReference type="STRING" id="862908.BMS_1348"/>
<name>E1WZN0_HALMS</name>
<protein>
    <submittedName>
        <fullName evidence="2">Exported protein</fullName>
    </submittedName>
</protein>
<feature type="transmembrane region" description="Helical" evidence="1">
    <location>
        <begin position="12"/>
        <end position="31"/>
    </location>
</feature>
<dbReference type="PATRIC" id="fig|862908.3.peg.1282"/>
<dbReference type="PANTHER" id="PTHR34351:SF1">
    <property type="entry name" value="SLR1927 PROTEIN"/>
    <property type="match status" value="1"/>
</dbReference>
<evidence type="ECO:0000256" key="1">
    <source>
        <dbReference type="SAM" id="Phobius"/>
    </source>
</evidence>
<keyword evidence="3" id="KW-1185">Reference proteome</keyword>
<proteinExistence type="predicted"/>
<dbReference type="PANTHER" id="PTHR34351">
    <property type="entry name" value="SLR1927 PROTEIN-RELATED"/>
    <property type="match status" value="1"/>
</dbReference>
<dbReference type="HOGENOM" id="CLU_054568_0_1_7"/>
<feature type="transmembrane region" description="Helical" evidence="1">
    <location>
        <begin position="37"/>
        <end position="56"/>
    </location>
</feature>
<reference evidence="3" key="1">
    <citation type="journal article" date="2013" name="ISME J.">
        <title>A small predatory core genome in the divergent marine Bacteriovorax marinus SJ and the terrestrial Bdellovibrio bacteriovorus.</title>
        <authorList>
            <person name="Crossman L.C."/>
            <person name="Chen H."/>
            <person name="Cerdeno-Tarraga A.M."/>
            <person name="Brooks K."/>
            <person name="Quail M.A."/>
            <person name="Pineiro S.A."/>
            <person name="Hobley L."/>
            <person name="Sockett R.E."/>
            <person name="Bentley S.D."/>
            <person name="Parkhill J."/>
            <person name="Williams H.N."/>
            <person name="Stine O.C."/>
        </authorList>
    </citation>
    <scope>NUCLEOTIDE SEQUENCE [LARGE SCALE GENOMIC DNA]</scope>
    <source>
        <strain evidence="3">ATCC BAA-682 / DSM 15412 / SJ</strain>
    </source>
</reference>
<dbReference type="Proteomes" id="UP000008963">
    <property type="component" value="Chromosome"/>
</dbReference>
<sequence>MKLSANKTYILPTKFGLALGFVAFLVFIIAITFGHPFSYFITFFIVAIIIVCAFYTNNSISRLKSFSFKDEYVELGVDSSILFEVSSKEVGEYKNIETKVGKRGATKVSSVGEKNLKLRAMVNPSRCGVFSLWRVRISSTYPLGLFYAWKYIMPNKEAIVYPKRVRDKSSSYESEYVASEEESLDLNPESNDEFLDHRRFRDNDYWKHIDWKAYARGRGLLTKNFSGTSSKVKTIKMSSSDNLEKLGIVVNDVLDAFESNRDSILICDNEVVSRGRNLGHLNKCLRVLSQFGGRVE</sequence>